<protein>
    <submittedName>
        <fullName evidence="3">PPOX class F420-dependent oxidoreductase</fullName>
    </submittedName>
</protein>
<dbReference type="PANTHER" id="PTHR35176">
    <property type="entry name" value="HEME OXYGENASE HI_0854-RELATED"/>
    <property type="match status" value="1"/>
</dbReference>
<evidence type="ECO:0000259" key="2">
    <source>
        <dbReference type="Pfam" id="PF01243"/>
    </source>
</evidence>
<evidence type="ECO:0000313" key="3">
    <source>
        <dbReference type="EMBL" id="GAA3864457.1"/>
    </source>
</evidence>
<evidence type="ECO:0000256" key="1">
    <source>
        <dbReference type="ARBA" id="ARBA00023002"/>
    </source>
</evidence>
<dbReference type="NCBIfam" id="TIGR03666">
    <property type="entry name" value="Rv2061_F420"/>
    <property type="match status" value="1"/>
</dbReference>
<evidence type="ECO:0000313" key="4">
    <source>
        <dbReference type="Proteomes" id="UP001501803"/>
    </source>
</evidence>
<keyword evidence="4" id="KW-1185">Reference proteome</keyword>
<dbReference type="PANTHER" id="PTHR35176:SF11">
    <property type="entry name" value="PYRIDOXAMINE 5'-PHOSPHATE OXIDASE FAMILY PROTEIN"/>
    <property type="match status" value="1"/>
</dbReference>
<accession>A0ABP7K3N2</accession>
<sequence>MQVPTTAEFIALADNRFVSLTTFRKNGVPVSTAVWIARDGDDLIVTTPKESGKVKRLRNSRRVEMRPCSRTGKVEADAVTIAGAAMVVDDDASRALLTAVFGAKYRLEYRIFMFIERLATSGNKDRVLLRITPA</sequence>
<organism evidence="3 4">
    <name type="scientific">Leifsonia kafniensis</name>
    <dbReference type="NCBI Taxonomy" id="475957"/>
    <lineage>
        <taxon>Bacteria</taxon>
        <taxon>Bacillati</taxon>
        <taxon>Actinomycetota</taxon>
        <taxon>Actinomycetes</taxon>
        <taxon>Micrococcales</taxon>
        <taxon>Microbacteriaceae</taxon>
        <taxon>Leifsonia</taxon>
    </lineage>
</organism>
<proteinExistence type="predicted"/>
<dbReference type="InterPro" id="IPR052019">
    <property type="entry name" value="F420H2_bilvrd_red/Heme_oxyg"/>
</dbReference>
<dbReference type="EMBL" id="BAABCN010000002">
    <property type="protein sequence ID" value="GAA3864457.1"/>
    <property type="molecule type" value="Genomic_DNA"/>
</dbReference>
<dbReference type="InterPro" id="IPR012349">
    <property type="entry name" value="Split_barrel_FMN-bd"/>
</dbReference>
<dbReference type="InterPro" id="IPR011576">
    <property type="entry name" value="Pyridox_Oxase_N"/>
</dbReference>
<dbReference type="InterPro" id="IPR019965">
    <property type="entry name" value="PPOX_F420-dep_Rv2061_put"/>
</dbReference>
<dbReference type="SUPFAM" id="SSF50475">
    <property type="entry name" value="FMN-binding split barrel"/>
    <property type="match status" value="1"/>
</dbReference>
<name>A0ABP7K3N2_9MICO</name>
<keyword evidence="1" id="KW-0560">Oxidoreductase</keyword>
<gene>
    <name evidence="3" type="ORF">GCM10022381_05410</name>
</gene>
<comment type="caution">
    <text evidence="3">The sequence shown here is derived from an EMBL/GenBank/DDBJ whole genome shotgun (WGS) entry which is preliminary data.</text>
</comment>
<dbReference type="Proteomes" id="UP001501803">
    <property type="component" value="Unassembled WGS sequence"/>
</dbReference>
<dbReference type="Pfam" id="PF01243">
    <property type="entry name" value="PNPOx_N"/>
    <property type="match status" value="1"/>
</dbReference>
<dbReference type="Gene3D" id="2.30.110.10">
    <property type="entry name" value="Electron Transport, Fmn-binding Protein, Chain A"/>
    <property type="match status" value="1"/>
</dbReference>
<reference evidence="4" key="1">
    <citation type="journal article" date="2019" name="Int. J. Syst. Evol. Microbiol.">
        <title>The Global Catalogue of Microorganisms (GCM) 10K type strain sequencing project: providing services to taxonomists for standard genome sequencing and annotation.</title>
        <authorList>
            <consortium name="The Broad Institute Genomics Platform"/>
            <consortium name="The Broad Institute Genome Sequencing Center for Infectious Disease"/>
            <person name="Wu L."/>
            <person name="Ma J."/>
        </authorList>
    </citation>
    <scope>NUCLEOTIDE SEQUENCE [LARGE SCALE GENOMIC DNA]</scope>
    <source>
        <strain evidence="4">JCM 17021</strain>
    </source>
</reference>
<feature type="domain" description="Pyridoxamine 5'-phosphate oxidase N-terminal" evidence="2">
    <location>
        <begin position="12"/>
        <end position="133"/>
    </location>
</feature>